<dbReference type="GO" id="GO:0000070">
    <property type="term" value="P:mitotic sister chromatid segregation"/>
    <property type="evidence" value="ECO:0007669"/>
    <property type="project" value="TreeGrafter"/>
</dbReference>
<dbReference type="AlphaFoldDB" id="A0A1J1H937"/>
<dbReference type="InterPro" id="IPR024741">
    <property type="entry name" value="Condensin2_G2"/>
</dbReference>
<organism evidence="1 2">
    <name type="scientific">Plasmodium relictum</name>
    <dbReference type="NCBI Taxonomy" id="85471"/>
    <lineage>
        <taxon>Eukaryota</taxon>
        <taxon>Sar</taxon>
        <taxon>Alveolata</taxon>
        <taxon>Apicomplexa</taxon>
        <taxon>Aconoidasida</taxon>
        <taxon>Haemosporida</taxon>
        <taxon>Plasmodiidae</taxon>
        <taxon>Plasmodium</taxon>
        <taxon>Plasmodium (Haemamoeba)</taxon>
    </lineage>
</organism>
<evidence type="ECO:0000313" key="2">
    <source>
        <dbReference type="Proteomes" id="UP000220158"/>
    </source>
</evidence>
<dbReference type="OrthoDB" id="2013972at2759"/>
<dbReference type="PANTHER" id="PTHR16199:SF4">
    <property type="entry name" value="CONDENSIN-2 COMPLEX SUBUNIT G2"/>
    <property type="match status" value="1"/>
</dbReference>
<dbReference type="SUPFAM" id="SSF48371">
    <property type="entry name" value="ARM repeat"/>
    <property type="match status" value="1"/>
</dbReference>
<gene>
    <name evidence="1" type="ORF">PRELSG_1232800</name>
</gene>
<dbReference type="RefSeq" id="XP_028534444.1">
    <property type="nucleotide sequence ID" value="XM_028678124.1"/>
</dbReference>
<dbReference type="VEuPathDB" id="PlasmoDB:PRELSG_1232800"/>
<dbReference type="KEGG" id="prel:PRELSG_1232800"/>
<sequence length="1191" mass="142719">MYQKIISNINELSQFKLICKKKLELINIWKSCNSKEAEEIWLYLHNLLVEYTCPEKLIYNEENSTLLFKGENDRQFLLTCINFVSIYLLYLSNNERKKKSINLDENFRKLFYKLIEIQFMLSDKEIRISFGKCLLNICELKLVENDFSNYLKINVLLFLLWKSCSTEGKSTDISKLKKYKDFCKIIKWGISDKTTNSFYVLCSYSLSLPKFYENCDGKIFLSYVWSLNENIAYHLFNKFVHSTVVLPFDNINHYSKIIYSTWKNCSDDMKSVIETQLEHLVHFSLKCPIKIAARFRCVLNIFHTNKGDKSINKLIFKIYDPVIWRNLMSPNWKIRFNATCIFQLIFPVVDPCIKDINYLEEMDKAYNALIELSEDKNICVRQATAKCICYILNELWEIIHDDKRIILLNILINKLLKDKYSENVRSEVVLGLCEIAKNKMINKIFLKIFDRIKYLISDKSLNVRKNFVNLVLELNKNLNDNFSNEIDFNELMKRITKDYFTFNVQACIKKLSYMKQENNEKIKSKEIREFLKLSTNLITYTMWKCDIKEQAKKCINFLNEYPVLMICISKFSTNLKLIDRYKLSSVLFEITNVKLKEEDSCILLSENDKNILNDDNLKKKYIRYSSLLICVANLLKAKNEEEIELCSSEEIQDFLKKKFIEKYFLDSINTLIQPFYFKVLKYINLNHDNYLIIHKYSHNQLNSLHIMKNKYICKKCIIPLFYKWGLLRSYVIKNINFLNISIQSIFYQIKNSKDILTNSVNNKNDVLLGNDTINIQENISNDIEKNSIYITNIHKGELDDKNKNKKKYMNEENSNNENINASIEIEGLKNKINEKDSNEVEKIDINKINNENKGNISDTELNIYINNEIELNALLFLSLIVKKKKYHNMLFKCFPDIIYNFIYKFNYFLLYTFESISMNYFFLPPHFLSPYNEKQNITITQFIISDQKKIKEYMKLYISFFFLFNYICLQNKLSYEWDELIQNTLKTINLISSVKFKNEVEIMTRKITRKEYSDKEITDEKKMWKSYINAIIYFIIYYIDKIEYIIAMKKLSLEDLDFNDFIRNFFLFYKCYEIVNEDEKETKKIYFKIWNRICSFLMFILNFDYFEKKTYFKLMIINTFFTFTYEFTPKKQIEKILRKCLIVIKEKDTFQKYLENFKNNNDTVNYMEESQIKNIQNVLDNILLKKDKPKK</sequence>
<dbReference type="GeneID" id="39737572"/>
<dbReference type="EMBL" id="LN835307">
    <property type="protein sequence ID" value="CRH01444.1"/>
    <property type="molecule type" value="Genomic_DNA"/>
</dbReference>
<proteinExistence type="predicted"/>
<keyword evidence="2" id="KW-1185">Reference proteome</keyword>
<dbReference type="GO" id="GO:0005634">
    <property type="term" value="C:nucleus"/>
    <property type="evidence" value="ECO:0007669"/>
    <property type="project" value="InterPro"/>
</dbReference>
<dbReference type="GO" id="GO:0000796">
    <property type="term" value="C:condensin complex"/>
    <property type="evidence" value="ECO:0007669"/>
    <property type="project" value="TreeGrafter"/>
</dbReference>
<dbReference type="PANTHER" id="PTHR16199">
    <property type="entry name" value="CONDENSIN-2 COMPLEX SUBUNIT G2"/>
    <property type="match status" value="1"/>
</dbReference>
<dbReference type="Pfam" id="PF12422">
    <property type="entry name" value="Condensin2nSMC"/>
    <property type="match status" value="1"/>
</dbReference>
<dbReference type="InterPro" id="IPR016024">
    <property type="entry name" value="ARM-type_fold"/>
</dbReference>
<dbReference type="InterPro" id="IPR011989">
    <property type="entry name" value="ARM-like"/>
</dbReference>
<evidence type="ECO:0008006" key="3">
    <source>
        <dbReference type="Google" id="ProtNLM"/>
    </source>
</evidence>
<protein>
    <recommendedName>
        <fullName evidence="3">Condensin-2 complex subunit G2</fullName>
    </recommendedName>
</protein>
<accession>A0A1J1H937</accession>
<evidence type="ECO:0000313" key="1">
    <source>
        <dbReference type="EMBL" id="CRH01444.1"/>
    </source>
</evidence>
<dbReference type="Gene3D" id="1.25.10.10">
    <property type="entry name" value="Leucine-rich Repeat Variant"/>
    <property type="match status" value="1"/>
</dbReference>
<dbReference type="Proteomes" id="UP000220158">
    <property type="component" value="Chromosome 12"/>
</dbReference>
<reference evidence="1 2" key="1">
    <citation type="submission" date="2015-04" db="EMBL/GenBank/DDBJ databases">
        <authorList>
            <consortium name="Pathogen Informatics"/>
        </authorList>
    </citation>
    <scope>NUCLEOTIDE SEQUENCE [LARGE SCALE GENOMIC DNA]</scope>
    <source>
        <strain evidence="1 2">SGS1</strain>
    </source>
</reference>
<name>A0A1J1H937_PLARL</name>